<evidence type="ECO:0000313" key="1">
    <source>
        <dbReference type="EMBL" id="KGJ07790.1"/>
    </source>
</evidence>
<evidence type="ECO:0000313" key="2">
    <source>
        <dbReference type="Proteomes" id="UP000029917"/>
    </source>
</evidence>
<dbReference type="Gene3D" id="1.10.1220.10">
    <property type="entry name" value="Met repressor-like"/>
    <property type="match status" value="1"/>
</dbReference>
<proteinExistence type="predicted"/>
<keyword evidence="2" id="KW-1185">Reference proteome</keyword>
<accession>A0A099FAM6</accession>
<dbReference type="AlphaFoldDB" id="A0A099FAM6"/>
<gene>
    <name evidence="1" type="ORF">IC63_07010</name>
</gene>
<comment type="caution">
    <text evidence="1">The sequence shown here is derived from an EMBL/GenBank/DDBJ whole genome shotgun (WGS) entry which is preliminary data.</text>
</comment>
<dbReference type="InterPro" id="IPR013321">
    <property type="entry name" value="Arc_rbn_hlx_hlx"/>
</dbReference>
<dbReference type="GO" id="GO:0006355">
    <property type="term" value="P:regulation of DNA-templated transcription"/>
    <property type="evidence" value="ECO:0007669"/>
    <property type="project" value="InterPro"/>
</dbReference>
<reference evidence="1 2" key="1">
    <citation type="submission" date="2014-09" db="EMBL/GenBank/DDBJ databases">
        <authorList>
            <person name="McGinnis J.M."/>
            <person name="Wolfgang W.J."/>
        </authorList>
    </citation>
    <scope>NUCLEOTIDE SEQUENCE [LARGE SCALE GENOMIC DNA]</scope>
    <source>
        <strain evidence="1 2">HAMBI 3106</strain>
    </source>
</reference>
<reference evidence="1 2" key="2">
    <citation type="submission" date="2014-10" db="EMBL/GenBank/DDBJ databases">
        <title>Paracoccus sanguinis sp. nov., isolated from clinical specimens of New York State patients.</title>
        <authorList>
            <person name="Mingle L.A."/>
            <person name="Cole J.A."/>
            <person name="Lapierre P."/>
            <person name="Musser K.A."/>
        </authorList>
    </citation>
    <scope>NUCLEOTIDE SEQUENCE [LARGE SCALE GENOMIC DNA]</scope>
    <source>
        <strain evidence="1 2">HAMBI 3106</strain>
    </source>
</reference>
<protein>
    <submittedName>
        <fullName evidence="1">Uncharacterized protein</fullName>
    </submittedName>
</protein>
<sequence>MNAEIVARLEETFAPPIDLPPEEIQLDDEELVRMDRIMREFAELLANRRSRGLDEPMRLPPKNKLERD</sequence>
<dbReference type="EMBL" id="JRKS01000016">
    <property type="protein sequence ID" value="KGJ07790.1"/>
    <property type="molecule type" value="Genomic_DNA"/>
</dbReference>
<dbReference type="Proteomes" id="UP000029917">
    <property type="component" value="Unassembled WGS sequence"/>
</dbReference>
<organism evidence="1 2">
    <name type="scientific">Paracoccus sphaerophysae</name>
    <dbReference type="NCBI Taxonomy" id="690417"/>
    <lineage>
        <taxon>Bacteria</taxon>
        <taxon>Pseudomonadati</taxon>
        <taxon>Pseudomonadota</taxon>
        <taxon>Alphaproteobacteria</taxon>
        <taxon>Rhodobacterales</taxon>
        <taxon>Paracoccaceae</taxon>
        <taxon>Paracoccus</taxon>
    </lineage>
</organism>
<name>A0A099FAM6_9RHOB</name>